<evidence type="ECO:0000313" key="3">
    <source>
        <dbReference type="EnsemblMetazoa" id="ASIC015427-PA"/>
    </source>
</evidence>
<dbReference type="EMBL" id="ATLV01022317">
    <property type="status" value="NOT_ANNOTATED_CDS"/>
    <property type="molecule type" value="Genomic_DNA"/>
</dbReference>
<feature type="compositionally biased region" description="Polar residues" evidence="1">
    <location>
        <begin position="76"/>
        <end position="87"/>
    </location>
</feature>
<dbReference type="Proteomes" id="UP000030765">
    <property type="component" value="Unassembled WGS sequence"/>
</dbReference>
<reference evidence="2 4" key="1">
    <citation type="journal article" date="2014" name="BMC Genomics">
        <title>Genome sequence of Anopheles sinensis provides insight into genetics basis of mosquito competence for malaria parasites.</title>
        <authorList>
            <person name="Zhou D."/>
            <person name="Zhang D."/>
            <person name="Ding G."/>
            <person name="Shi L."/>
            <person name="Hou Q."/>
            <person name="Ye Y."/>
            <person name="Xu Y."/>
            <person name="Zhou H."/>
            <person name="Xiong C."/>
            <person name="Li S."/>
            <person name="Yu J."/>
            <person name="Hong S."/>
            <person name="Yu X."/>
            <person name="Zou P."/>
            <person name="Chen C."/>
            <person name="Chang X."/>
            <person name="Wang W."/>
            <person name="Lv Y."/>
            <person name="Sun Y."/>
            <person name="Ma L."/>
            <person name="Shen B."/>
            <person name="Zhu C."/>
        </authorList>
    </citation>
    <scope>NUCLEOTIDE SEQUENCE [LARGE SCALE GENOMIC DNA]</scope>
</reference>
<proteinExistence type="predicted"/>
<dbReference type="EMBL" id="KE525331">
    <property type="protein sequence ID" value="KFB47476.1"/>
    <property type="molecule type" value="Genomic_DNA"/>
</dbReference>
<accession>A0A084WB82</accession>
<protein>
    <submittedName>
        <fullName evidence="2 3">Uncharacterized protein</fullName>
    </submittedName>
</protein>
<evidence type="ECO:0000256" key="1">
    <source>
        <dbReference type="SAM" id="MobiDB-lite"/>
    </source>
</evidence>
<feature type="region of interest" description="Disordered" evidence="1">
    <location>
        <begin position="46"/>
        <end position="87"/>
    </location>
</feature>
<dbReference type="VEuPathDB" id="VectorBase:ASIC015427"/>
<reference evidence="3" key="2">
    <citation type="submission" date="2020-05" db="UniProtKB">
        <authorList>
            <consortium name="EnsemblMetazoa"/>
        </authorList>
    </citation>
    <scope>IDENTIFICATION</scope>
</reference>
<evidence type="ECO:0000313" key="2">
    <source>
        <dbReference type="EMBL" id="KFB47476.1"/>
    </source>
</evidence>
<sequence>MSFTTVHILASILRLGNRNNLRRETRARGVIPGEAPVRRQTDFSVCRRGVRCPDNKQKKTPPPKSKSKGRLPVHVPTQTSQRTGSPT</sequence>
<gene>
    <name evidence="2" type="ORF">ZHAS_00015427</name>
</gene>
<keyword evidence="4" id="KW-1185">Reference proteome</keyword>
<feature type="compositionally biased region" description="Basic residues" evidence="1">
    <location>
        <begin position="58"/>
        <end position="71"/>
    </location>
</feature>
<name>A0A084WB82_ANOSI</name>
<dbReference type="AlphaFoldDB" id="A0A084WB82"/>
<evidence type="ECO:0000313" key="4">
    <source>
        <dbReference type="Proteomes" id="UP000030765"/>
    </source>
</evidence>
<dbReference type="EnsemblMetazoa" id="ASIC015427-RA">
    <property type="protein sequence ID" value="ASIC015427-PA"/>
    <property type="gene ID" value="ASIC015427"/>
</dbReference>
<organism evidence="2">
    <name type="scientific">Anopheles sinensis</name>
    <name type="common">Mosquito</name>
    <dbReference type="NCBI Taxonomy" id="74873"/>
    <lineage>
        <taxon>Eukaryota</taxon>
        <taxon>Metazoa</taxon>
        <taxon>Ecdysozoa</taxon>
        <taxon>Arthropoda</taxon>
        <taxon>Hexapoda</taxon>
        <taxon>Insecta</taxon>
        <taxon>Pterygota</taxon>
        <taxon>Neoptera</taxon>
        <taxon>Endopterygota</taxon>
        <taxon>Diptera</taxon>
        <taxon>Nematocera</taxon>
        <taxon>Culicoidea</taxon>
        <taxon>Culicidae</taxon>
        <taxon>Anophelinae</taxon>
        <taxon>Anopheles</taxon>
    </lineage>
</organism>